<dbReference type="AlphaFoldDB" id="A0A810KZC7"/>
<dbReference type="OrthoDB" id="9775547at2"/>
<evidence type="ECO:0000313" key="1">
    <source>
        <dbReference type="EMBL" id="BCJ28287.1"/>
    </source>
</evidence>
<organism evidence="1 2">
    <name type="scientific">Actinocatenispora sera</name>
    <dbReference type="NCBI Taxonomy" id="390989"/>
    <lineage>
        <taxon>Bacteria</taxon>
        <taxon>Bacillati</taxon>
        <taxon>Actinomycetota</taxon>
        <taxon>Actinomycetes</taxon>
        <taxon>Micromonosporales</taxon>
        <taxon>Micromonosporaceae</taxon>
        <taxon>Actinocatenispora</taxon>
    </lineage>
</organism>
<keyword evidence="2" id="KW-1185">Reference proteome</keyword>
<reference evidence="1" key="1">
    <citation type="submission" date="2020-08" db="EMBL/GenBank/DDBJ databases">
        <title>Whole genome shotgun sequence of Actinocatenispora sera NBRC 101916.</title>
        <authorList>
            <person name="Komaki H."/>
            <person name="Tamura T."/>
        </authorList>
    </citation>
    <scope>NUCLEOTIDE SEQUENCE</scope>
    <source>
        <strain evidence="1">NBRC 101916</strain>
    </source>
</reference>
<dbReference type="EMBL" id="AP023354">
    <property type="protein sequence ID" value="BCJ28287.1"/>
    <property type="molecule type" value="Genomic_DNA"/>
</dbReference>
<dbReference type="Gene3D" id="1.10.10.10">
    <property type="entry name" value="Winged helix-like DNA-binding domain superfamily/Winged helix DNA-binding domain"/>
    <property type="match status" value="1"/>
</dbReference>
<dbReference type="Pfam" id="PF13412">
    <property type="entry name" value="HTH_24"/>
    <property type="match status" value="1"/>
</dbReference>
<proteinExistence type="predicted"/>
<accession>A0A810KZC7</accession>
<protein>
    <submittedName>
        <fullName evidence="1">Uncharacterized protein</fullName>
    </submittedName>
</protein>
<evidence type="ECO:0000313" key="2">
    <source>
        <dbReference type="Proteomes" id="UP000680750"/>
    </source>
</evidence>
<dbReference type="Proteomes" id="UP000680750">
    <property type="component" value="Chromosome"/>
</dbReference>
<name>A0A810KZC7_9ACTN</name>
<dbReference type="InterPro" id="IPR036388">
    <property type="entry name" value="WH-like_DNA-bd_sf"/>
</dbReference>
<gene>
    <name evidence="1" type="ORF">Asera_23950</name>
</gene>
<dbReference type="SUPFAM" id="SSF46785">
    <property type="entry name" value="Winged helix' DNA-binding domain"/>
    <property type="match status" value="1"/>
</dbReference>
<sequence>MSAPLFEVTPETTVRLRVELPLTADEMAAALYYEPQLVADDLVHDQDVRDALVLAVATEGLVAIRQRVSQLHDDIATGTVDAGWLAVCRRRLADVFAARPAGRPMQETRRAIARRVAAQPGITPKRLADALGISHEAVRSACARMAAAGQVSRDAAGRYFPATVRPAHAVLGVA</sequence>
<dbReference type="KEGG" id="aser:Asera_23950"/>
<dbReference type="RefSeq" id="WP_030445885.1">
    <property type="nucleotide sequence ID" value="NZ_AP023354.1"/>
</dbReference>
<dbReference type="InterPro" id="IPR036390">
    <property type="entry name" value="WH_DNA-bd_sf"/>
</dbReference>